<dbReference type="EMBL" id="JAFNEN010000016">
    <property type="protein sequence ID" value="KAG8200385.1"/>
    <property type="molecule type" value="Genomic_DNA"/>
</dbReference>
<dbReference type="InterPro" id="IPR056863">
    <property type="entry name" value="LMN_ATRN_NET-like_EGF"/>
</dbReference>
<keyword evidence="6" id="KW-0677">Repeat</keyword>
<dbReference type="InterPro" id="IPR002049">
    <property type="entry name" value="LE_dom"/>
</dbReference>
<evidence type="ECO:0000256" key="15">
    <source>
        <dbReference type="PROSITE-ProRule" id="PRU00460"/>
    </source>
</evidence>
<dbReference type="Pfam" id="PF24973">
    <property type="entry name" value="EGF_LMN_ATRN"/>
    <property type="match status" value="3"/>
</dbReference>
<dbReference type="InterPro" id="IPR009030">
    <property type="entry name" value="Growth_fac_rcpt_cys_sf"/>
</dbReference>
<dbReference type="SMART" id="SM00181">
    <property type="entry name" value="EGF"/>
    <property type="match status" value="8"/>
</dbReference>
<dbReference type="FunFam" id="2.60.120.290:FF:000023">
    <property type="entry name" value="Multiple epidermal growth factor-like domains 8"/>
    <property type="match status" value="1"/>
</dbReference>
<feature type="transmembrane region" description="Helical" evidence="17">
    <location>
        <begin position="2577"/>
        <end position="2599"/>
    </location>
</feature>
<dbReference type="SMART" id="SM00179">
    <property type="entry name" value="EGF_CA"/>
    <property type="match status" value="3"/>
</dbReference>
<evidence type="ECO:0000256" key="11">
    <source>
        <dbReference type="ARBA" id="ARBA00023180"/>
    </source>
</evidence>
<feature type="domain" description="CUB" evidence="19">
    <location>
        <begin position="31"/>
        <end position="141"/>
    </location>
</feature>
<evidence type="ECO:0000256" key="17">
    <source>
        <dbReference type="SAM" id="Phobius"/>
    </source>
</evidence>
<dbReference type="InterPro" id="IPR000152">
    <property type="entry name" value="EGF-type_Asp/Asn_hydroxyl_site"/>
</dbReference>
<dbReference type="InterPro" id="IPR018097">
    <property type="entry name" value="EGF_Ca-bd_CS"/>
</dbReference>
<evidence type="ECO:0000256" key="9">
    <source>
        <dbReference type="ARBA" id="ARBA00023136"/>
    </source>
</evidence>
<dbReference type="PANTHER" id="PTHR46093:SF16">
    <property type="entry name" value="MULTIPLE EGF-LIKE-DOMAINS 8"/>
    <property type="match status" value="1"/>
</dbReference>
<dbReference type="InterPro" id="IPR001881">
    <property type="entry name" value="EGF-like_Ca-bd_dom"/>
</dbReference>
<evidence type="ECO:0000256" key="3">
    <source>
        <dbReference type="ARBA" id="ARBA00022536"/>
    </source>
</evidence>
<comment type="caution">
    <text evidence="14">Lacks conserved residue(s) required for the propagation of feature annotation.</text>
</comment>
<dbReference type="InterPro" id="IPR016201">
    <property type="entry name" value="PSI"/>
</dbReference>
<dbReference type="Pfam" id="PF12947">
    <property type="entry name" value="EGF_3"/>
    <property type="match status" value="1"/>
</dbReference>
<keyword evidence="3 14" id="KW-0245">EGF-like domain</keyword>
<organism evidence="22 23">
    <name type="scientific">Oedothorax gibbosus</name>
    <dbReference type="NCBI Taxonomy" id="931172"/>
    <lineage>
        <taxon>Eukaryota</taxon>
        <taxon>Metazoa</taxon>
        <taxon>Ecdysozoa</taxon>
        <taxon>Arthropoda</taxon>
        <taxon>Chelicerata</taxon>
        <taxon>Arachnida</taxon>
        <taxon>Araneae</taxon>
        <taxon>Araneomorphae</taxon>
        <taxon>Entelegynae</taxon>
        <taxon>Araneoidea</taxon>
        <taxon>Linyphiidae</taxon>
        <taxon>Erigoninae</taxon>
        <taxon>Oedothorax</taxon>
    </lineage>
</organism>
<keyword evidence="10 14" id="KW-1015">Disulfide bond</keyword>
<dbReference type="GO" id="GO:0048513">
    <property type="term" value="P:animal organ development"/>
    <property type="evidence" value="ECO:0007669"/>
    <property type="project" value="UniProtKB-ARBA"/>
</dbReference>
<dbReference type="Pfam" id="PF24981">
    <property type="entry name" value="Beta-prop_ATRN-LZTR1"/>
    <property type="match status" value="2"/>
</dbReference>
<dbReference type="GO" id="GO:0048731">
    <property type="term" value="P:system development"/>
    <property type="evidence" value="ECO:0007669"/>
    <property type="project" value="UniProtKB-ARBA"/>
</dbReference>
<dbReference type="SMART" id="SM00180">
    <property type="entry name" value="EGF_Lam"/>
    <property type="match status" value="4"/>
</dbReference>
<feature type="disulfide bond" evidence="13">
    <location>
        <begin position="31"/>
        <end position="58"/>
    </location>
</feature>
<dbReference type="SUPFAM" id="SSF57196">
    <property type="entry name" value="EGF/Laminin"/>
    <property type="match status" value="4"/>
</dbReference>
<evidence type="ECO:0000259" key="20">
    <source>
        <dbReference type="PROSITE" id="PS50026"/>
    </source>
</evidence>
<dbReference type="InterPro" id="IPR035914">
    <property type="entry name" value="Sperma_CUB_dom_sf"/>
</dbReference>
<dbReference type="InterPro" id="IPR000859">
    <property type="entry name" value="CUB_dom"/>
</dbReference>
<evidence type="ECO:0000256" key="2">
    <source>
        <dbReference type="ARBA" id="ARBA00022441"/>
    </source>
</evidence>
<keyword evidence="12 15" id="KW-0424">Laminin EGF-like domain</keyword>
<dbReference type="InterPro" id="IPR024731">
    <property type="entry name" value="NELL2-like_EGF"/>
</dbReference>
<dbReference type="FunFam" id="2.10.25.10:FF:000202">
    <property type="entry name" value="Multiple epidermal growth factor-like domains 8"/>
    <property type="match status" value="1"/>
</dbReference>
<feature type="domain" description="EGF-like" evidence="20">
    <location>
        <begin position="1092"/>
        <end position="1132"/>
    </location>
</feature>
<dbReference type="Proteomes" id="UP000827092">
    <property type="component" value="Unassembled WGS sequence"/>
</dbReference>
<evidence type="ECO:0000256" key="4">
    <source>
        <dbReference type="ARBA" id="ARBA00022692"/>
    </source>
</evidence>
<evidence type="ECO:0000256" key="18">
    <source>
        <dbReference type="SAM" id="SignalP"/>
    </source>
</evidence>
<evidence type="ECO:0000256" key="12">
    <source>
        <dbReference type="ARBA" id="ARBA00023292"/>
    </source>
</evidence>
<proteinExistence type="predicted"/>
<dbReference type="PROSITE" id="PS00022">
    <property type="entry name" value="EGF_1"/>
    <property type="match status" value="2"/>
</dbReference>
<dbReference type="InterPro" id="IPR015915">
    <property type="entry name" value="Kelch-typ_b-propeller"/>
</dbReference>
<dbReference type="PROSITE" id="PS01180">
    <property type="entry name" value="CUB"/>
    <property type="match status" value="2"/>
</dbReference>
<dbReference type="InterPro" id="IPR056737">
    <property type="entry name" value="Beta-prop_ATRN-MKLN-like"/>
</dbReference>
<evidence type="ECO:0000256" key="8">
    <source>
        <dbReference type="ARBA" id="ARBA00022989"/>
    </source>
</evidence>
<sequence length="2739" mass="303735">MRWNCLIVLVAICLSSVGNTLDVGHAPTASCDRERKVLTGYYGTLSSGNKEYPMDSHCEWLIKAPEKDSFITLIFTKMDTECSYDHVFIYDGDSYTSPLLGSFSGNTTPPHVTTTQGFMLILLYSDTNYVRNGFEATYSVASCPKNCSNQGVCQNHQCICDTLWTGSACENSLCPSECGSAEDRGECNMNGTVPPSCECWSGYSGADCSLPDSNKNGGNSWHMISSSEVTARASHSGTYVEHMDSFYVFGGLTFRRVLGDTLVFSFRDNQWSRIDSEASPSPRHGHAAVCYHNNLILFGGEQNGSVLSNELWFFNVSSRQWSLMTPKKPFKPPPVTKHSVTLVDFYWLYVIGGVLTDGTFSSQMFRINIRDMNGWELVDAYGDRESSRRMVGHSAVYHQQTKTIFVFGGIMAEYSHVSKLTNQLYAFHVEKKYWIKIKYERNTFTPLERAFHTAAIVGDYMVVYGGYTHKHVEEEICYDNETHLYHLRCHKWIDISSLREDFVGSSNPVSQGVFSHAMGVRRGHTLVIFGGYSGLMRSQLLAYVLPSAIFSDQLLPSPCSKHKSAKSCVSNLACGWCMGTNICVEKNTKMCSQLLDTCSGLCPALGDCFSCLIWGQSYIENVISDRQDPFPPFSCTWCIQDGKCHSADDLSSNCSSNSNISFKSSTTTSSPISGSWWGSGGIDATSIEDCYLKDSPPGLISVKYRHPVNFSQPDDVLYLRQASEDILFRNEIQRADGSGHEENIVKFLGFLHPMDAKPLSKRISQLRLSICSSGSNAILKLSNDSSQANMEVVASHGPRPSYYCSDVQRGKGGAPLFPFPSEGHRYAFDFTVRTPTHLNETASVQIKWTAFSVDFEVIDAKHLELPKNGTCYLHATCLACVTDSGCGWCEGNNNCYPRAGGPFCQRNGKASFLVTHPDQCSVCSDHIYCEHCALTSSCEWLVEAAICVRRGRFRMSVKDPMQCPIPCQARSSCVFCLGEPGMCAWCEEKRTCFLFSTYTSSYAFGKCRDWVDENRSGIGIDLCRNCSRHTQCSSCIKDLSCGWCSSPTHPASGSCTDGDFSGPLTTIHRGVASINTCGAMNYSSWSYDACPDLEECLWNMHDCHENATCINTPDSYTCECNIGFEGDGRTCVRTCPVKCINGLCSDAPDFRCLCDLGWTGEDCNTNCGCNNHSTCFNAVGVCDECHDWTQGIFCEECSPGSYGDATTSDGCKRCDCNGHGNPELGVCNITTGVCFCLNDTIGPNCEHCREGFYGDPRGNGICYEECHPRKVITNAMLGKFGSPAMSTESRDCLWLLTVHSVLDMQSLLGPMQSTGTYLQITIQPDIFIPCPHNHVYVYDGLPNFVASGHPNVLLGAFCGTNLTRPIVATASSGYMTVHFRRDAVAHHGFNATYVRLTQPKQERGCHNDCYVSYGQGKCDTVYNLCLCNKGFGSPDCSKILSSHQLYWATLYNPQLAHDVSLPTATIGHTLVSMGTEKLLLFGGYSSSFGDLNDLYIFTIETNRFKKIVTEYSPPPRHFHAAASFNGSMYIFGGIGDNAPLGDFWEFTEDQVWVQLPEILIPSGVLTLAGATLIAVGQDHLVLFGGFSPAYGFFEKVMEFDTQNKQWVVVNTTGAQPLGLYGHSSVYHKTTESIYIFGGILYDLEHVAPSNHLYTFHYRSAQWFRLPADQKVNKLNTRPTARYFHVSVVTDNYMLILGGRGANSDDGAVQPFAYMVSCNLWIPLTDEAVEMLGEWPQPFVGGAAASHPGGFYFMRQGKLLHLTAPSDACLFFSNNRVGCMQQSGCSYCSYSTGNVNETVCFSQDKQLQSQCFNPREQSKFLAGVQCINEWIEKRDCHQYTSCTDCVASWPAFKTARQVCQWCSNCRTGRCVPEGSSCDDESDCNIPRKVVNDPGICPIRFCGASDCEKCSALKMCVWTRQVLRSSGFVHTLNKLPIYNWVCVMKEIQSAPSFLLESSPPLECPGICQRHEDCESCLQSPGGEGGWHQCVWSEILQVCMSPSYELLGCEDGTCGLVSRGNSFQCPVPCWQHSQSARCLSQAHCGWCAFSGPPVDGQGLCMDGGIMGPTGGICRENQVLVNGLPMPSQTLKWFQMSKGPPTWNYLTRPPENECQNGHHTCDYTHEECENTLEGFECHCKPGYKMEGKHCTPTCRQGCVNGTCIQPDVCKCNFGFVGQNCSIMCKCNGHSDCPGPDDLENCLECKNNTFGQQCQKCKPLFVGNPVNGGSCVSCNQYCYTHSDLCFGSDVLNGTTLGQGVNQSLINDLLERQVEGPIEDAICVECRNNTEGRRCDHCTPGFFKAGDKLEDGCRPCECNGHGDTCNPLNGENCNCRNNTENDRQCAQKNMKNMLHMTPCWQLQCSKCTEYFLGAPSDGHQCYRHMYLDKEYCFDPTTQGECNRTPIPLLRGQTVFFAVQPRYMNVDIRIVVDITKGGVDFFLSAKEDAFIVDTEKPTGLHRIYVDEKYGIDLSHYETIPEFTTTMRRKRDNVDEDDFSNGTESKPTQSLRPKIGDADGLTTYIDVKKCEDFLLVRNLANRLVVTIPQEVHDLRLTRFYMILRGAKDETFGSLFFRQDQTRIDLFVFFSVFFSCFFLFLAVCVIAWKVKQAFDVRRARRLHAAEMKHMASRPFGHIMMVVEEDPTDDIFFPYSPSAQLLHASKKAGKYHIKGRDSPKGSEASPGVRALAVEPLADNVGAIATVLVQLPGGSRSLVRLALASSLIASRHHGHGFRAAMRRRTSHANV</sequence>
<feature type="domain" description="CUB" evidence="19">
    <location>
        <begin position="1266"/>
        <end position="1396"/>
    </location>
</feature>
<keyword evidence="2" id="KW-0880">Kelch repeat</keyword>
<evidence type="ECO:0000256" key="16">
    <source>
        <dbReference type="SAM" id="MobiDB-lite"/>
    </source>
</evidence>
<evidence type="ECO:0000313" key="22">
    <source>
        <dbReference type="EMBL" id="KAG8200385.1"/>
    </source>
</evidence>
<evidence type="ECO:0000259" key="19">
    <source>
        <dbReference type="PROSITE" id="PS01180"/>
    </source>
</evidence>
<dbReference type="Gene3D" id="2.120.10.80">
    <property type="entry name" value="Kelch-type beta propeller"/>
    <property type="match status" value="4"/>
</dbReference>
<evidence type="ECO:0000259" key="21">
    <source>
        <dbReference type="PROSITE" id="PS50027"/>
    </source>
</evidence>
<comment type="subcellular location">
    <subcellularLocation>
        <location evidence="1">Membrane</location>
        <topology evidence="1">Single-pass type I membrane protein</topology>
    </subcellularLocation>
</comment>
<feature type="domain" description="EGF-like" evidence="20">
    <location>
        <begin position="170"/>
        <end position="209"/>
    </location>
</feature>
<dbReference type="PROSITE" id="PS50027">
    <property type="entry name" value="EGF_LAM_2"/>
    <property type="match status" value="1"/>
</dbReference>
<keyword evidence="7" id="KW-0106">Calcium</keyword>
<feature type="signal peptide" evidence="18">
    <location>
        <begin position="1"/>
        <end position="20"/>
    </location>
</feature>
<dbReference type="SUPFAM" id="SSF49854">
    <property type="entry name" value="Spermadhesin, CUB domain"/>
    <property type="match status" value="2"/>
</dbReference>
<dbReference type="PROSITE" id="PS01248">
    <property type="entry name" value="EGF_LAM_1"/>
    <property type="match status" value="3"/>
</dbReference>
<dbReference type="PROSITE" id="PS00010">
    <property type="entry name" value="ASX_HYDROXYL"/>
    <property type="match status" value="2"/>
</dbReference>
<evidence type="ECO:0000313" key="23">
    <source>
        <dbReference type="Proteomes" id="UP000827092"/>
    </source>
</evidence>
<keyword evidence="9 17" id="KW-0472">Membrane</keyword>
<feature type="domain" description="Laminin EGF-like" evidence="21">
    <location>
        <begin position="1214"/>
        <end position="1268"/>
    </location>
</feature>
<dbReference type="Pfam" id="PF00053">
    <property type="entry name" value="EGF_laminin"/>
    <property type="match status" value="1"/>
</dbReference>
<feature type="chain" id="PRO_5043574453" description="Multiple epidermal growth factor-like domains protein 8" evidence="18">
    <location>
        <begin position="21"/>
        <end position="2739"/>
    </location>
</feature>
<dbReference type="Pfam" id="PF07645">
    <property type="entry name" value="EGF_CA"/>
    <property type="match status" value="1"/>
</dbReference>
<dbReference type="Gene3D" id="2.10.25.10">
    <property type="entry name" value="Laminin"/>
    <property type="match status" value="8"/>
</dbReference>
<keyword evidence="23" id="KW-1185">Reference proteome</keyword>
<gene>
    <name evidence="22" type="ORF">JTE90_028563</name>
</gene>
<dbReference type="SUPFAM" id="SSF57184">
    <property type="entry name" value="Growth factor receptor domain"/>
    <property type="match status" value="1"/>
</dbReference>
<dbReference type="CDD" id="cd00055">
    <property type="entry name" value="EGF_Lam"/>
    <property type="match status" value="3"/>
</dbReference>
<evidence type="ECO:0000256" key="13">
    <source>
        <dbReference type="PROSITE-ProRule" id="PRU00059"/>
    </source>
</evidence>
<reference evidence="22 23" key="1">
    <citation type="journal article" date="2022" name="Nat. Ecol. Evol.">
        <title>A masculinizing supergene underlies an exaggerated male reproductive morph in a spider.</title>
        <authorList>
            <person name="Hendrickx F."/>
            <person name="De Corte Z."/>
            <person name="Sonet G."/>
            <person name="Van Belleghem S.M."/>
            <person name="Kostlbacher S."/>
            <person name="Vangestel C."/>
        </authorList>
    </citation>
    <scope>NUCLEOTIDE SEQUENCE [LARGE SCALE GENOMIC DNA]</scope>
    <source>
        <strain evidence="22">W744_W776</strain>
    </source>
</reference>
<feature type="disulfide bond" evidence="15">
    <location>
        <begin position="1236"/>
        <end position="1245"/>
    </location>
</feature>
<dbReference type="CDD" id="cd00054">
    <property type="entry name" value="EGF_CA"/>
    <property type="match status" value="2"/>
</dbReference>
<feature type="disulfide bond" evidence="14">
    <location>
        <begin position="199"/>
        <end position="208"/>
    </location>
</feature>
<protein>
    <recommendedName>
        <fullName evidence="24">Multiple epidermal growth factor-like domains protein 8</fullName>
    </recommendedName>
</protein>
<name>A0AAV6VUP8_9ARAC</name>
<keyword evidence="4 17" id="KW-0812">Transmembrane</keyword>
<evidence type="ECO:0000256" key="14">
    <source>
        <dbReference type="PROSITE-ProRule" id="PRU00076"/>
    </source>
</evidence>
<evidence type="ECO:0000256" key="10">
    <source>
        <dbReference type="ARBA" id="ARBA00023157"/>
    </source>
</evidence>
<dbReference type="SUPFAM" id="SSF117281">
    <property type="entry name" value="Kelch motif"/>
    <property type="match status" value="2"/>
</dbReference>
<comment type="caution">
    <text evidence="22">The sequence shown here is derived from an EMBL/GenBank/DDBJ whole genome shotgun (WGS) entry which is preliminary data.</text>
</comment>
<keyword evidence="5 18" id="KW-0732">Signal</keyword>
<feature type="region of interest" description="Disordered" evidence="16">
    <location>
        <begin position="2483"/>
        <end position="2504"/>
    </location>
</feature>
<feature type="domain" description="EGF-like" evidence="20">
    <location>
        <begin position="2106"/>
        <end position="2147"/>
    </location>
</feature>
<dbReference type="SMART" id="SM00042">
    <property type="entry name" value="CUB"/>
    <property type="match status" value="2"/>
</dbReference>
<feature type="compositionally biased region" description="Polar residues" evidence="16">
    <location>
        <begin position="2492"/>
        <end position="2503"/>
    </location>
</feature>
<evidence type="ECO:0000256" key="6">
    <source>
        <dbReference type="ARBA" id="ARBA00022737"/>
    </source>
</evidence>
<dbReference type="CDD" id="cd00041">
    <property type="entry name" value="CUB"/>
    <property type="match status" value="2"/>
</dbReference>
<dbReference type="PROSITE" id="PS01186">
    <property type="entry name" value="EGF_2"/>
    <property type="match status" value="3"/>
</dbReference>
<dbReference type="GO" id="GO:0005509">
    <property type="term" value="F:calcium ion binding"/>
    <property type="evidence" value="ECO:0007669"/>
    <property type="project" value="InterPro"/>
</dbReference>
<dbReference type="PROSITE" id="PS50026">
    <property type="entry name" value="EGF_3"/>
    <property type="match status" value="3"/>
</dbReference>
<evidence type="ECO:0000256" key="1">
    <source>
        <dbReference type="ARBA" id="ARBA00004479"/>
    </source>
</evidence>
<dbReference type="SMART" id="SM00423">
    <property type="entry name" value="PSI"/>
    <property type="match status" value="9"/>
</dbReference>
<dbReference type="InterPro" id="IPR049883">
    <property type="entry name" value="NOTCH1_EGF-like"/>
</dbReference>
<evidence type="ECO:0008006" key="24">
    <source>
        <dbReference type="Google" id="ProtNLM"/>
    </source>
</evidence>
<dbReference type="GO" id="GO:0016020">
    <property type="term" value="C:membrane"/>
    <property type="evidence" value="ECO:0007669"/>
    <property type="project" value="UniProtKB-SubCell"/>
</dbReference>
<accession>A0AAV6VUP8</accession>
<dbReference type="FunFam" id="2.10.25.10:FF:000191">
    <property type="entry name" value="Multiple epidermal growth factor-like domains 8"/>
    <property type="match status" value="1"/>
</dbReference>
<dbReference type="PANTHER" id="PTHR46093">
    <property type="entry name" value="ACYL-COA-BINDING DOMAIN-CONTAINING PROTEIN 5"/>
    <property type="match status" value="1"/>
</dbReference>
<dbReference type="Gene3D" id="2.60.120.290">
    <property type="entry name" value="Spermadhesin, CUB domain"/>
    <property type="match status" value="2"/>
</dbReference>
<dbReference type="Pfam" id="PF00431">
    <property type="entry name" value="CUB"/>
    <property type="match status" value="1"/>
</dbReference>
<dbReference type="PROSITE" id="PS01187">
    <property type="entry name" value="EGF_CA"/>
    <property type="match status" value="1"/>
</dbReference>
<evidence type="ECO:0000256" key="7">
    <source>
        <dbReference type="ARBA" id="ARBA00022837"/>
    </source>
</evidence>
<keyword evidence="8 17" id="KW-1133">Transmembrane helix</keyword>
<dbReference type="InterPro" id="IPR000742">
    <property type="entry name" value="EGF"/>
</dbReference>
<keyword evidence="11" id="KW-0325">Glycoprotein</keyword>
<evidence type="ECO:0000256" key="5">
    <source>
        <dbReference type="ARBA" id="ARBA00022729"/>
    </source>
</evidence>